<organism evidence="2 3">
    <name type="scientific">Cyclobacterium marinum (strain ATCC 25205 / DSM 745 / LMG 13164 / NCIMB 1802)</name>
    <name type="common">Flectobacillus marinus</name>
    <dbReference type="NCBI Taxonomy" id="880070"/>
    <lineage>
        <taxon>Bacteria</taxon>
        <taxon>Pseudomonadati</taxon>
        <taxon>Bacteroidota</taxon>
        <taxon>Cytophagia</taxon>
        <taxon>Cytophagales</taxon>
        <taxon>Cyclobacteriaceae</taxon>
        <taxon>Cyclobacterium</taxon>
    </lineage>
</organism>
<dbReference type="Proteomes" id="UP000001635">
    <property type="component" value="Chromosome"/>
</dbReference>
<sequence>MKRFIKNSLYFVIPFVLYSCLIALIDPFNFLNGFGITSEEKKKAIALDIEPHLYKMIDFKNNPNKNWVLGDSRSNGLYNAMDSSTWSNLAYGGASLKEVIQSFWWAREIEKPDTVLIGINLNLYNKYNRRFWVEETINRKSNFFTYAFNKYTFNATFAIMANTNEGEEESESEVELPGAKEQFWKKKLNGTDKFYKNITYPEEYHKQLTEIADHCKKEGIKLIFWIPPLHKDYHEVLTKYELEEFEAKFKHDLFSLGDVFDFNYSSNLTLDENNFRDPVHFNAQVAKLIEEEIRSYSPHHSTLYKKKLLD</sequence>
<dbReference type="PROSITE" id="PS51257">
    <property type="entry name" value="PROKAR_LIPOPROTEIN"/>
    <property type="match status" value="1"/>
</dbReference>
<dbReference type="AlphaFoldDB" id="G0J5S5"/>
<evidence type="ECO:0000313" key="3">
    <source>
        <dbReference type="Proteomes" id="UP000001635"/>
    </source>
</evidence>
<gene>
    <name evidence="2" type="ordered locus">Cycma_1622</name>
</gene>
<proteinExistence type="predicted"/>
<feature type="transmembrane region" description="Helical" evidence="1">
    <location>
        <begin position="7"/>
        <end position="25"/>
    </location>
</feature>
<dbReference type="InterPro" id="IPR036514">
    <property type="entry name" value="SGNH_hydro_sf"/>
</dbReference>
<evidence type="ECO:0000256" key="1">
    <source>
        <dbReference type="SAM" id="Phobius"/>
    </source>
</evidence>
<dbReference type="KEGG" id="cmr:Cycma_1622"/>
<keyword evidence="1" id="KW-1133">Transmembrane helix</keyword>
<dbReference type="RefSeq" id="WP_014019671.1">
    <property type="nucleotide sequence ID" value="NC_015914.1"/>
</dbReference>
<dbReference type="eggNOG" id="ENOG5033CSC">
    <property type="taxonomic scope" value="Bacteria"/>
</dbReference>
<dbReference type="HOGENOM" id="CLU_885443_0_0_10"/>
<evidence type="ECO:0000313" key="2">
    <source>
        <dbReference type="EMBL" id="AEL25376.1"/>
    </source>
</evidence>
<name>G0J5S5_CYCMS</name>
<dbReference type="OrthoDB" id="1859011at2"/>
<dbReference type="Gene3D" id="3.40.50.1110">
    <property type="entry name" value="SGNH hydrolase"/>
    <property type="match status" value="1"/>
</dbReference>
<dbReference type="EMBL" id="CP002955">
    <property type="protein sequence ID" value="AEL25376.1"/>
    <property type="molecule type" value="Genomic_DNA"/>
</dbReference>
<protein>
    <submittedName>
        <fullName evidence="2">Uncharacterized protein</fullName>
    </submittedName>
</protein>
<keyword evidence="1" id="KW-0472">Membrane</keyword>
<accession>G0J5S5</accession>
<keyword evidence="1" id="KW-0812">Transmembrane</keyword>
<reference evidence="3" key="1">
    <citation type="submission" date="2011-07" db="EMBL/GenBank/DDBJ databases">
        <title>The complete genome of Cyclobacterium marinum DSM 745.</title>
        <authorList>
            <person name="Lucas S."/>
            <person name="Han J."/>
            <person name="Lapidus A."/>
            <person name="Bruce D."/>
            <person name="Goodwin L."/>
            <person name="Pitluck S."/>
            <person name="Peters L."/>
            <person name="Kyrpides N."/>
            <person name="Mavromatis K."/>
            <person name="Ivanova N."/>
            <person name="Ovchinnikova G."/>
            <person name="Chertkov O."/>
            <person name="Detter J.C."/>
            <person name="Tapia R."/>
            <person name="Han C."/>
            <person name="Land M."/>
            <person name="Hauser L."/>
            <person name="Markowitz V."/>
            <person name="Cheng J.-F."/>
            <person name="Hugenholtz P."/>
            <person name="Woyke T."/>
            <person name="Wu D."/>
            <person name="Tindall B."/>
            <person name="Schuetze A."/>
            <person name="Brambilla E."/>
            <person name="Klenk H.-P."/>
            <person name="Eisen J.A."/>
        </authorList>
    </citation>
    <scope>NUCLEOTIDE SEQUENCE [LARGE SCALE GENOMIC DNA]</scope>
    <source>
        <strain evidence="3">ATCC 25205 / DSM 745 / LMG 13164 / NCIMB 1802</strain>
    </source>
</reference>
<dbReference type="GO" id="GO:0016788">
    <property type="term" value="F:hydrolase activity, acting on ester bonds"/>
    <property type="evidence" value="ECO:0007669"/>
    <property type="project" value="UniProtKB-ARBA"/>
</dbReference>
<keyword evidence="3" id="KW-1185">Reference proteome</keyword>
<dbReference type="STRING" id="880070.Cycma_1622"/>
<dbReference type="SUPFAM" id="SSF52266">
    <property type="entry name" value="SGNH hydrolase"/>
    <property type="match status" value="1"/>
</dbReference>